<evidence type="ECO:0000256" key="5">
    <source>
        <dbReference type="SAM" id="MobiDB-lite"/>
    </source>
</evidence>
<dbReference type="GO" id="GO:0016020">
    <property type="term" value="C:membrane"/>
    <property type="evidence" value="ECO:0007669"/>
    <property type="project" value="UniProtKB-SubCell"/>
</dbReference>
<accession>A0A821NF56</accession>
<keyword evidence="4" id="KW-0472">Membrane</keyword>
<evidence type="ECO:0000313" key="6">
    <source>
        <dbReference type="EMBL" id="CAF4783727.1"/>
    </source>
</evidence>
<evidence type="ECO:0000256" key="1">
    <source>
        <dbReference type="ARBA" id="ARBA00004370"/>
    </source>
</evidence>
<feature type="compositionally biased region" description="Basic and acidic residues" evidence="5">
    <location>
        <begin position="72"/>
        <end position="84"/>
    </location>
</feature>
<evidence type="ECO:0000256" key="4">
    <source>
        <dbReference type="ARBA" id="ARBA00023136"/>
    </source>
</evidence>
<dbReference type="InterPro" id="IPR008662">
    <property type="entry name" value="TOIP1/2"/>
</dbReference>
<name>A0A821NF56_9NEOP</name>
<dbReference type="OrthoDB" id="6258998at2759"/>
<dbReference type="GO" id="GO:0061024">
    <property type="term" value="P:membrane organization"/>
    <property type="evidence" value="ECO:0007669"/>
    <property type="project" value="TreeGrafter"/>
</dbReference>
<dbReference type="PANTHER" id="PTHR18843">
    <property type="entry name" value="TORSIN-1A-INTERACTING PROTEIN"/>
    <property type="match status" value="1"/>
</dbReference>
<organism evidence="6 7">
    <name type="scientific">Pieris macdunnoughi</name>
    <dbReference type="NCBI Taxonomy" id="345717"/>
    <lineage>
        <taxon>Eukaryota</taxon>
        <taxon>Metazoa</taxon>
        <taxon>Ecdysozoa</taxon>
        <taxon>Arthropoda</taxon>
        <taxon>Hexapoda</taxon>
        <taxon>Insecta</taxon>
        <taxon>Pterygota</taxon>
        <taxon>Neoptera</taxon>
        <taxon>Endopterygota</taxon>
        <taxon>Lepidoptera</taxon>
        <taxon>Glossata</taxon>
        <taxon>Ditrysia</taxon>
        <taxon>Papilionoidea</taxon>
        <taxon>Pieridae</taxon>
        <taxon>Pierinae</taxon>
        <taxon>Pieris</taxon>
    </lineage>
</organism>
<dbReference type="GO" id="GO:0001671">
    <property type="term" value="F:ATPase activator activity"/>
    <property type="evidence" value="ECO:0007669"/>
    <property type="project" value="InterPro"/>
</dbReference>
<comment type="caution">
    <text evidence="6">The sequence shown here is derived from an EMBL/GenBank/DDBJ whole genome shotgun (WGS) entry which is preliminary data.</text>
</comment>
<dbReference type="EMBL" id="CAJOBZ010000004">
    <property type="protein sequence ID" value="CAF4783727.1"/>
    <property type="molecule type" value="Genomic_DNA"/>
</dbReference>
<dbReference type="InterPro" id="IPR038599">
    <property type="entry name" value="LAP1C-like_C_sf"/>
</dbReference>
<proteinExistence type="predicted"/>
<evidence type="ECO:0000256" key="3">
    <source>
        <dbReference type="ARBA" id="ARBA00022989"/>
    </source>
</evidence>
<dbReference type="Proteomes" id="UP000663880">
    <property type="component" value="Unassembled WGS sequence"/>
</dbReference>
<comment type="subcellular location">
    <subcellularLocation>
        <location evidence="1">Membrane</location>
    </subcellularLocation>
</comment>
<keyword evidence="2" id="KW-0812">Transmembrane</keyword>
<dbReference type="AlphaFoldDB" id="A0A821NF56"/>
<keyword evidence="7" id="KW-1185">Reference proteome</keyword>
<evidence type="ECO:0000313" key="7">
    <source>
        <dbReference type="Proteomes" id="UP000663880"/>
    </source>
</evidence>
<dbReference type="PANTHER" id="PTHR18843:SF7">
    <property type="entry name" value="LAMINA-ASSOCIATED POLYPEPTIDE 1B ISOFORM 1-RELATED"/>
    <property type="match status" value="1"/>
</dbReference>
<feature type="region of interest" description="Disordered" evidence="5">
    <location>
        <begin position="62"/>
        <end position="92"/>
    </location>
</feature>
<keyword evidence="3" id="KW-1133">Transmembrane helix</keyword>
<evidence type="ECO:0000256" key="2">
    <source>
        <dbReference type="ARBA" id="ARBA00022692"/>
    </source>
</evidence>
<gene>
    <name evidence="6" type="ORF">PMACD_LOCUS2485</name>
</gene>
<sequence length="379" mass="43702">MFDHPCAGERVSLKVVIPKARRGIHDHNPIMRNTPELTSGRHETWDEVDNILSKPARCSSPISVRKQLPRRSSVDAELSDKSDDTDSEDLLSKSSPADFQIHSYYRDENCPYINSNRDVPLNTSWHNYSRSSDTNIPEYQTRRKSGFNSKYIVPIIIALCGICYIVYEQYSDKNISFKIYDRINFYDDLKSMAQKYKVKPDSMLQVRTGVDTIFQKEDAGSFIFTYDSKSFDSELFYNFIDNISSAASRYLRNDTKDVQHVVLDSSKVITIKSDVDLIYEFRDNLDKTGVLLVKNIERVPAKLAMAFHYYCDEFNPLVKKSAIFFTLDVAKCKSLISKPSLDHDYIERCLKDIWREVDRDKIAPLLTRVVGVIVDVTNL</sequence>
<dbReference type="Gene3D" id="3.40.50.12190">
    <property type="match status" value="1"/>
</dbReference>
<protein>
    <submittedName>
        <fullName evidence="6">Uncharacterized protein</fullName>
    </submittedName>
</protein>
<reference evidence="6" key="1">
    <citation type="submission" date="2021-02" db="EMBL/GenBank/DDBJ databases">
        <authorList>
            <person name="Steward A R."/>
        </authorList>
    </citation>
    <scope>NUCLEOTIDE SEQUENCE</scope>
</reference>